<keyword evidence="1 4" id="KW-0808">Transferase</keyword>
<dbReference type="PANTHER" id="PTHR43877">
    <property type="entry name" value="AMINOALKYLPHOSPHONATE N-ACETYLTRANSFERASE-RELATED-RELATED"/>
    <property type="match status" value="1"/>
</dbReference>
<gene>
    <name evidence="4" type="ORF">GLP40_11290</name>
</gene>
<proteinExistence type="predicted"/>
<comment type="caution">
    <text evidence="4">The sequence shown here is derived from an EMBL/GenBank/DDBJ whole genome shotgun (WGS) entry which is preliminary data.</text>
</comment>
<protein>
    <submittedName>
        <fullName evidence="4">GNAT family N-acetyltransferase</fullName>
    </submittedName>
</protein>
<evidence type="ECO:0000313" key="5">
    <source>
        <dbReference type="Proteomes" id="UP000432464"/>
    </source>
</evidence>
<accession>A0A6I3KXF2</accession>
<dbReference type="RefSeq" id="WP_154787857.1">
    <property type="nucleotide sequence ID" value="NZ_WMBB01000005.1"/>
</dbReference>
<keyword evidence="5" id="KW-1185">Reference proteome</keyword>
<evidence type="ECO:0000259" key="3">
    <source>
        <dbReference type="PROSITE" id="PS51186"/>
    </source>
</evidence>
<evidence type="ECO:0000256" key="1">
    <source>
        <dbReference type="ARBA" id="ARBA00022679"/>
    </source>
</evidence>
<dbReference type="AlphaFoldDB" id="A0A6I3KXF2"/>
<evidence type="ECO:0000256" key="2">
    <source>
        <dbReference type="ARBA" id="ARBA00023315"/>
    </source>
</evidence>
<dbReference type="CDD" id="cd04301">
    <property type="entry name" value="NAT_SF"/>
    <property type="match status" value="1"/>
</dbReference>
<feature type="domain" description="N-acetyltransferase" evidence="3">
    <location>
        <begin position="6"/>
        <end position="152"/>
    </location>
</feature>
<dbReference type="InterPro" id="IPR016181">
    <property type="entry name" value="Acyl_CoA_acyltransferase"/>
</dbReference>
<sequence length="152" mass="16152">MTISSPTVRAADPVDLAAVSALAVAFYTEDGFAIDEQELGNNLATLLASPAARVAVADSGDRLLGYAVTTTGFGLENGLIAVLDDLFVVPTARQCGLAGRLIEDSSEWARERGCPCLELVVAPNGRDVGHLFAYYLARGFHDDGRRLLSKRL</sequence>
<organism evidence="4 5">
    <name type="scientific">Nocardia aurantiaca</name>
    <dbReference type="NCBI Taxonomy" id="2675850"/>
    <lineage>
        <taxon>Bacteria</taxon>
        <taxon>Bacillati</taxon>
        <taxon>Actinomycetota</taxon>
        <taxon>Actinomycetes</taxon>
        <taxon>Mycobacteriales</taxon>
        <taxon>Nocardiaceae</taxon>
        <taxon>Nocardia</taxon>
    </lineage>
</organism>
<evidence type="ECO:0000313" key="4">
    <source>
        <dbReference type="EMBL" id="MTE13356.1"/>
    </source>
</evidence>
<reference evidence="4 5" key="1">
    <citation type="submission" date="2019-11" db="EMBL/GenBank/DDBJ databases">
        <title>Nocardia sp. nov. CT2-14 isolated from soil.</title>
        <authorList>
            <person name="Kanchanasin P."/>
            <person name="Tanasupawat S."/>
            <person name="Yuki M."/>
            <person name="Kudo T."/>
        </authorList>
    </citation>
    <scope>NUCLEOTIDE SEQUENCE [LARGE SCALE GENOMIC DNA]</scope>
    <source>
        <strain evidence="4 5">CT2-14</strain>
    </source>
</reference>
<dbReference type="InterPro" id="IPR000182">
    <property type="entry name" value="GNAT_dom"/>
</dbReference>
<dbReference type="Proteomes" id="UP000432464">
    <property type="component" value="Unassembled WGS sequence"/>
</dbReference>
<dbReference type="Gene3D" id="3.40.630.30">
    <property type="match status" value="1"/>
</dbReference>
<dbReference type="GO" id="GO:0016747">
    <property type="term" value="F:acyltransferase activity, transferring groups other than amino-acyl groups"/>
    <property type="evidence" value="ECO:0007669"/>
    <property type="project" value="InterPro"/>
</dbReference>
<name>A0A6I3KXF2_9NOCA</name>
<dbReference type="SUPFAM" id="SSF55729">
    <property type="entry name" value="Acyl-CoA N-acyltransferases (Nat)"/>
    <property type="match status" value="1"/>
</dbReference>
<dbReference type="Pfam" id="PF00583">
    <property type="entry name" value="Acetyltransf_1"/>
    <property type="match status" value="1"/>
</dbReference>
<keyword evidence="2" id="KW-0012">Acyltransferase</keyword>
<dbReference type="PROSITE" id="PS51186">
    <property type="entry name" value="GNAT"/>
    <property type="match status" value="1"/>
</dbReference>
<dbReference type="EMBL" id="WMBB01000005">
    <property type="protein sequence ID" value="MTE13356.1"/>
    <property type="molecule type" value="Genomic_DNA"/>
</dbReference>
<dbReference type="InterPro" id="IPR050832">
    <property type="entry name" value="Bact_Acetyltransf"/>
</dbReference>